<feature type="domain" description="ABC transmembrane type-1" evidence="8">
    <location>
        <begin position="70"/>
        <end position="253"/>
    </location>
</feature>
<dbReference type="SUPFAM" id="SSF161098">
    <property type="entry name" value="MetI-like"/>
    <property type="match status" value="1"/>
</dbReference>
<dbReference type="Gene3D" id="1.10.3720.10">
    <property type="entry name" value="MetI-like"/>
    <property type="match status" value="1"/>
</dbReference>
<evidence type="ECO:0000256" key="1">
    <source>
        <dbReference type="ARBA" id="ARBA00004141"/>
    </source>
</evidence>
<keyword evidence="10" id="KW-1185">Reference proteome</keyword>
<dbReference type="EMBL" id="JAUSUC010000015">
    <property type="protein sequence ID" value="MDQ0215153.1"/>
    <property type="molecule type" value="Genomic_DNA"/>
</dbReference>
<feature type="transmembrane region" description="Helical" evidence="7">
    <location>
        <begin position="235"/>
        <end position="253"/>
    </location>
</feature>
<accession>A0AAJ1SYI1</accession>
<feature type="transmembrane region" description="Helical" evidence="7">
    <location>
        <begin position="208"/>
        <end position="229"/>
    </location>
</feature>
<evidence type="ECO:0000256" key="3">
    <source>
        <dbReference type="ARBA" id="ARBA00022448"/>
    </source>
</evidence>
<keyword evidence="5 7" id="KW-1133">Transmembrane helix</keyword>
<comment type="caution">
    <text evidence="9">The sequence shown here is derived from an EMBL/GenBank/DDBJ whole genome shotgun (WGS) entry which is preliminary data.</text>
</comment>
<comment type="similarity">
    <text evidence="7">Belongs to the binding-protein-dependent transport system permease family.</text>
</comment>
<dbReference type="GO" id="GO:0030313">
    <property type="term" value="C:cell envelope"/>
    <property type="evidence" value="ECO:0007669"/>
    <property type="project" value="UniProtKB-SubCell"/>
</dbReference>
<proteinExistence type="inferred from homology"/>
<dbReference type="GO" id="GO:0015416">
    <property type="term" value="F:ABC-type phosphonate transporter activity"/>
    <property type="evidence" value="ECO:0007669"/>
    <property type="project" value="InterPro"/>
</dbReference>
<dbReference type="GO" id="GO:0005886">
    <property type="term" value="C:plasma membrane"/>
    <property type="evidence" value="ECO:0007669"/>
    <property type="project" value="UniProtKB-SubCell"/>
</dbReference>
<dbReference type="PANTHER" id="PTHR30043:SF8">
    <property type="entry name" value="ABC TRANSPORTER, PERMEASE PROTEIN CC0363, PUTATIVE-RELATED"/>
    <property type="match status" value="1"/>
</dbReference>
<reference evidence="9" key="1">
    <citation type="submission" date="2023-07" db="EMBL/GenBank/DDBJ databases">
        <title>Genomic Encyclopedia of Type Strains, Phase IV (KMG-IV): sequencing the most valuable type-strain genomes for metagenomic binning, comparative biology and taxonomic classification.</title>
        <authorList>
            <person name="Goeker M."/>
        </authorList>
    </citation>
    <scope>NUCLEOTIDE SEQUENCE</scope>
    <source>
        <strain evidence="9">DSM 23947</strain>
    </source>
</reference>
<comment type="subcellular location">
    <subcellularLocation>
        <location evidence="2">Cell envelope</location>
    </subcellularLocation>
    <subcellularLocation>
        <location evidence="7">Cell membrane</location>
        <topology evidence="7">Multi-pass membrane protein</topology>
    </subcellularLocation>
    <subcellularLocation>
        <location evidence="1">Membrane</location>
        <topology evidence="1">Multi-pass membrane protein</topology>
    </subcellularLocation>
</comment>
<dbReference type="Proteomes" id="UP001237207">
    <property type="component" value="Unassembled WGS sequence"/>
</dbReference>
<evidence type="ECO:0000256" key="7">
    <source>
        <dbReference type="RuleBase" id="RU363032"/>
    </source>
</evidence>
<protein>
    <submittedName>
        <fullName evidence="9">Phosphonate transport system permease protein</fullName>
    </submittedName>
</protein>
<organism evidence="9 10">
    <name type="scientific">Oikeobacillus pervagus</name>
    <dbReference type="NCBI Taxonomy" id="1325931"/>
    <lineage>
        <taxon>Bacteria</taxon>
        <taxon>Bacillati</taxon>
        <taxon>Bacillota</taxon>
        <taxon>Bacilli</taxon>
        <taxon>Bacillales</taxon>
        <taxon>Bacillaceae</taxon>
        <taxon>Oikeobacillus</taxon>
    </lineage>
</organism>
<name>A0AAJ1SYI1_9BACI</name>
<keyword evidence="3 7" id="KW-0813">Transport</keyword>
<feature type="transmembrane region" description="Helical" evidence="7">
    <location>
        <begin position="135"/>
        <end position="155"/>
    </location>
</feature>
<dbReference type="PANTHER" id="PTHR30043">
    <property type="entry name" value="PHOSPHONATES TRANSPORT SYSTEM PERMEASE PROTEIN"/>
    <property type="match status" value="1"/>
</dbReference>
<evidence type="ECO:0000256" key="5">
    <source>
        <dbReference type="ARBA" id="ARBA00022989"/>
    </source>
</evidence>
<evidence type="ECO:0000259" key="8">
    <source>
        <dbReference type="PROSITE" id="PS50928"/>
    </source>
</evidence>
<feature type="transmembrane region" description="Helical" evidence="7">
    <location>
        <begin position="12"/>
        <end position="30"/>
    </location>
</feature>
<evidence type="ECO:0000256" key="4">
    <source>
        <dbReference type="ARBA" id="ARBA00022692"/>
    </source>
</evidence>
<dbReference type="NCBIfam" id="TIGR01097">
    <property type="entry name" value="PhnE"/>
    <property type="match status" value="1"/>
</dbReference>
<evidence type="ECO:0000256" key="6">
    <source>
        <dbReference type="ARBA" id="ARBA00023136"/>
    </source>
</evidence>
<keyword evidence="4 7" id="KW-0812">Transmembrane</keyword>
<feature type="transmembrane region" description="Helical" evidence="7">
    <location>
        <begin position="74"/>
        <end position="96"/>
    </location>
</feature>
<dbReference type="InterPro" id="IPR035906">
    <property type="entry name" value="MetI-like_sf"/>
</dbReference>
<gene>
    <name evidence="9" type="ORF">J2S13_001552</name>
</gene>
<dbReference type="RefSeq" id="WP_307257150.1">
    <property type="nucleotide sequence ID" value="NZ_JAUSUC010000015.1"/>
</dbReference>
<dbReference type="InterPro" id="IPR000515">
    <property type="entry name" value="MetI-like"/>
</dbReference>
<dbReference type="PROSITE" id="PS50928">
    <property type="entry name" value="ABC_TM1"/>
    <property type="match status" value="1"/>
</dbReference>
<sequence>MITRSTMSRFRQFSIVVIVILIYIWAFSGLPSIGLKETSVEVVSAIISGIFSPDWDYVYDPGGEDLLRGLLDTLAIAVLGTIIAAILSIPFAFLAARNITKSRAVVGVNKVLLSFIRVFPDIVLALLFIKAVGPGAFAGVLALGIGAIGMLGKLISESIENVDLNAREALIASGANPVKTFIFAVVPQVLTNYFSFVMYRLEVNMRAATILGVIGAGGIGTPLIFALSVRNWERVGIILLGIIVMVTLVDLISSKIRARFT</sequence>
<evidence type="ECO:0000313" key="9">
    <source>
        <dbReference type="EMBL" id="MDQ0215153.1"/>
    </source>
</evidence>
<dbReference type="InterPro" id="IPR005769">
    <property type="entry name" value="PhnE/PtxC"/>
</dbReference>
<feature type="transmembrane region" description="Helical" evidence="7">
    <location>
        <begin position="108"/>
        <end position="129"/>
    </location>
</feature>
<evidence type="ECO:0000313" key="10">
    <source>
        <dbReference type="Proteomes" id="UP001237207"/>
    </source>
</evidence>
<evidence type="ECO:0000256" key="2">
    <source>
        <dbReference type="ARBA" id="ARBA00004196"/>
    </source>
</evidence>
<keyword evidence="6 7" id="KW-0472">Membrane</keyword>
<dbReference type="AlphaFoldDB" id="A0AAJ1SYI1"/>
<dbReference type="Pfam" id="PF00528">
    <property type="entry name" value="BPD_transp_1"/>
    <property type="match status" value="1"/>
</dbReference>
<dbReference type="CDD" id="cd06261">
    <property type="entry name" value="TM_PBP2"/>
    <property type="match status" value="1"/>
</dbReference>